<sequence length="939" mass="97431">MRLRPRTIRTQLLVLMTVPMVSLAALWAYSSYTTVRGALALTRVGVTYRYYGVPTDRLTLALQDERRAAVQYDASAGGSDHATLVASERTTDARLATLRDHVTRNDCRGGLTAAQRVRVTALLSAMRQLPSLRALVRDHDTDWSAVLGRYSAVIDPEFRLRGALSDLQTGAVARRGTVVLQLARARELLSREDAMVTGALAAGGMTDAQYRDFIGTIDGRKLLYDIYAPELPTVDATRLTAFENGGTGRGLASLEEAARASAAADVDRRLPEGSWRPTVDAALRRLGSIDVSASRYIGGQAHETGTRVLLKAAGLSLAGLLAVVVSLIVSLRISRRIALRLTELRDAAEELSQRRLPDLMRRLREGEPVGVAGPEATCASGGGEAPSPEAVLRFADDEIGQVARAFGIAERAAVRATVEQARLRRGVAAVFTTLARRGQVLLHRQLALLDTMERRTQDADDLADLFRLDHMTNRMRRQAEGLLILSGNTPGRAWNRPARMAEVVGSAAGEVEGHQRIVVRRMPRVALAGGAVADVLHLLAELMENATAFSSPEREVVVEVRPADGDGDGDGDGNGDGNGNGGSAESGDGTVGGGGGGGRARGGDGAVDAGGDGSGGDGSGGGAAFLVTVADRGLGMSAERLAEANAALRGAAARPGDGVVEGADLPESDRLGLFIVGRLAARHGVRVTLRSSRGGGTTAEVLLPGALLLRTEEDVPAGGEGEEVGAPVRRRRMPAGAVMAGAAGAGAVAAGVPRRAVGALRPSAPAVVTTAAGLPRRVPRREAAPDGGGGMARGTVAGAQTDRVAGAHRDRAAGAQTDRAAGVASGGAAGGANGAVPEGEGERSPESARSTVAAYAQGLARGRARSGVTREPVRTLVPRFPGGPRGEAHPDPDQAERVRRTRRVAVEPKAAREASGPVGPEEPEAAVVRNAAKEDGGSR</sequence>
<dbReference type="InterPro" id="IPR036890">
    <property type="entry name" value="HATPase_C_sf"/>
</dbReference>
<feature type="compositionally biased region" description="Gly residues" evidence="6">
    <location>
        <begin position="574"/>
        <end position="620"/>
    </location>
</feature>
<keyword evidence="7" id="KW-1133">Transmembrane helix</keyword>
<proteinExistence type="predicted"/>
<dbReference type="RefSeq" id="WP_222975036.1">
    <property type="nucleotide sequence ID" value="NZ_JAINVZ010000003.1"/>
</dbReference>
<feature type="region of interest" description="Disordered" evidence="6">
    <location>
        <begin position="776"/>
        <end position="795"/>
    </location>
</feature>
<evidence type="ECO:0000313" key="9">
    <source>
        <dbReference type="EMBL" id="MBY8884553.1"/>
    </source>
</evidence>
<keyword evidence="3" id="KW-0597">Phosphoprotein</keyword>
<comment type="catalytic activity">
    <reaction evidence="1">
        <text>ATP + protein L-histidine = ADP + protein N-phospho-L-histidine.</text>
        <dbReference type="EC" id="2.7.13.3"/>
    </reaction>
</comment>
<dbReference type="PANTHER" id="PTHR45436:SF5">
    <property type="entry name" value="SENSOR HISTIDINE KINASE TRCS"/>
    <property type="match status" value="1"/>
</dbReference>
<evidence type="ECO:0000256" key="4">
    <source>
        <dbReference type="ARBA" id="ARBA00022679"/>
    </source>
</evidence>
<comment type="caution">
    <text evidence="9">The sequence shown here is derived from an EMBL/GenBank/DDBJ whole genome shotgun (WGS) entry which is preliminary data.</text>
</comment>
<reference evidence="9 10" key="1">
    <citation type="submission" date="2021-08" db="EMBL/GenBank/DDBJ databases">
        <title>Streptomyces sp. PTM05 isolated from lichen.</title>
        <authorList>
            <person name="Somphong A."/>
            <person name="Phongsopitanun W."/>
            <person name="Tanasupawat S."/>
        </authorList>
    </citation>
    <scope>NUCLEOTIDE SEQUENCE [LARGE SCALE GENOMIC DNA]</scope>
    <source>
        <strain evidence="9 10">Ptm05</strain>
    </source>
</reference>
<dbReference type="InterPro" id="IPR050428">
    <property type="entry name" value="TCS_sensor_his_kinase"/>
</dbReference>
<evidence type="ECO:0000259" key="8">
    <source>
        <dbReference type="PROSITE" id="PS50906"/>
    </source>
</evidence>
<accession>A0ABS7QNN1</accession>
<dbReference type="SMART" id="SM00387">
    <property type="entry name" value="HATPase_c"/>
    <property type="match status" value="1"/>
</dbReference>
<keyword evidence="10" id="KW-1185">Reference proteome</keyword>
<evidence type="ECO:0000256" key="3">
    <source>
        <dbReference type="ARBA" id="ARBA00022553"/>
    </source>
</evidence>
<keyword evidence="7" id="KW-0472">Membrane</keyword>
<dbReference type="SUPFAM" id="SSF55874">
    <property type="entry name" value="ATPase domain of HSP90 chaperone/DNA topoisomerase II/histidine kinase"/>
    <property type="match status" value="1"/>
</dbReference>
<dbReference type="InterPro" id="IPR010910">
    <property type="entry name" value="Nitrate/nitrite_sensing_bac"/>
</dbReference>
<evidence type="ECO:0000256" key="2">
    <source>
        <dbReference type="ARBA" id="ARBA00012438"/>
    </source>
</evidence>
<keyword evidence="7" id="KW-0812">Transmembrane</keyword>
<evidence type="ECO:0000256" key="7">
    <source>
        <dbReference type="SAM" id="Phobius"/>
    </source>
</evidence>
<keyword evidence="4" id="KW-0808">Transferase</keyword>
<name>A0ABS7QNN1_9ACTN</name>
<dbReference type="Pfam" id="PF08376">
    <property type="entry name" value="NIT"/>
    <property type="match status" value="1"/>
</dbReference>
<evidence type="ECO:0000256" key="5">
    <source>
        <dbReference type="ARBA" id="ARBA00022777"/>
    </source>
</evidence>
<dbReference type="Gene3D" id="3.30.565.10">
    <property type="entry name" value="Histidine kinase-like ATPase, C-terminal domain"/>
    <property type="match status" value="1"/>
</dbReference>
<dbReference type="Proteomes" id="UP001198565">
    <property type="component" value="Unassembled WGS sequence"/>
</dbReference>
<feature type="transmembrane region" description="Helical" evidence="7">
    <location>
        <begin position="12"/>
        <end position="29"/>
    </location>
</feature>
<feature type="region of interest" description="Disordered" evidence="6">
    <location>
        <begin position="802"/>
        <end position="939"/>
    </location>
</feature>
<keyword evidence="5" id="KW-0418">Kinase</keyword>
<dbReference type="PROSITE" id="PS50906">
    <property type="entry name" value="NIT"/>
    <property type="match status" value="1"/>
</dbReference>
<dbReference type="InterPro" id="IPR003594">
    <property type="entry name" value="HATPase_dom"/>
</dbReference>
<feature type="domain" description="NIT" evidence="8">
    <location>
        <begin position="53"/>
        <end position="304"/>
    </location>
</feature>
<dbReference type="InterPro" id="IPR013587">
    <property type="entry name" value="Nitrate/nitrite_sensing"/>
</dbReference>
<protein>
    <recommendedName>
        <fullName evidence="2">histidine kinase</fullName>
        <ecNumber evidence="2">2.7.13.3</ecNumber>
    </recommendedName>
</protein>
<dbReference type="EC" id="2.7.13.3" evidence="2"/>
<feature type="compositionally biased region" description="Basic and acidic residues" evidence="6">
    <location>
        <begin position="886"/>
        <end position="912"/>
    </location>
</feature>
<feature type="compositionally biased region" description="Gly residues" evidence="6">
    <location>
        <begin position="824"/>
        <end position="833"/>
    </location>
</feature>
<dbReference type="PANTHER" id="PTHR45436">
    <property type="entry name" value="SENSOR HISTIDINE KINASE YKOH"/>
    <property type="match status" value="1"/>
</dbReference>
<gene>
    <name evidence="9" type="ORF">K7472_06805</name>
</gene>
<dbReference type="EMBL" id="JAINVZ010000003">
    <property type="protein sequence ID" value="MBY8884553.1"/>
    <property type="molecule type" value="Genomic_DNA"/>
</dbReference>
<feature type="region of interest" description="Disordered" evidence="6">
    <location>
        <begin position="561"/>
        <end position="620"/>
    </location>
</feature>
<evidence type="ECO:0000313" key="10">
    <source>
        <dbReference type="Proteomes" id="UP001198565"/>
    </source>
</evidence>
<organism evidence="9 10">
    <name type="scientific">Streptantibioticus parmotrematis</name>
    <dbReference type="NCBI Taxonomy" id="2873249"/>
    <lineage>
        <taxon>Bacteria</taxon>
        <taxon>Bacillati</taxon>
        <taxon>Actinomycetota</taxon>
        <taxon>Actinomycetes</taxon>
        <taxon>Kitasatosporales</taxon>
        <taxon>Streptomycetaceae</taxon>
        <taxon>Streptantibioticus</taxon>
    </lineage>
</organism>
<evidence type="ECO:0000256" key="6">
    <source>
        <dbReference type="SAM" id="MobiDB-lite"/>
    </source>
</evidence>
<evidence type="ECO:0000256" key="1">
    <source>
        <dbReference type="ARBA" id="ARBA00000085"/>
    </source>
</evidence>